<dbReference type="PANTHER" id="PTHR32429:SF11">
    <property type="entry name" value="RIBULOSE BISPHOSPHATE CARBOXYLASE_OXYGENASE ACTIVASE, CHLOROPLASTIC"/>
    <property type="match status" value="1"/>
</dbReference>
<dbReference type="Pfam" id="PF00004">
    <property type="entry name" value="AAA"/>
    <property type="match status" value="1"/>
</dbReference>
<comment type="caution">
    <text evidence="9">The sequence shown here is derived from an EMBL/GenBank/DDBJ whole genome shotgun (WGS) entry which is preliminary data.</text>
</comment>
<keyword evidence="3 6" id="KW-0067">ATP-binding</keyword>
<dbReference type="SUPFAM" id="SSF52821">
    <property type="entry name" value="Rhodanese/Cell cycle control phosphatase"/>
    <property type="match status" value="1"/>
</dbReference>
<gene>
    <name evidence="9" type="ORF">PPROV_000210600</name>
</gene>
<evidence type="ECO:0000256" key="2">
    <source>
        <dbReference type="ARBA" id="ARBA00022741"/>
    </source>
</evidence>
<comment type="function">
    <text evidence="4 6">Activation of RuBisCO (ribulose-1,5-bisphosphate carboxylase/oxygenase; EC 4.1.1.39) involves the ATP-dependent carboxylation of the epsilon-amino group of lysine leading to a carbamate structure.</text>
</comment>
<dbReference type="GO" id="GO:0005524">
    <property type="term" value="F:ATP binding"/>
    <property type="evidence" value="ECO:0007669"/>
    <property type="project" value="UniProtKB-UniRule"/>
</dbReference>
<evidence type="ECO:0000313" key="9">
    <source>
        <dbReference type="EMBL" id="GHP03351.1"/>
    </source>
</evidence>
<proteinExistence type="inferred from homology"/>
<feature type="region of interest" description="Disordered" evidence="7">
    <location>
        <begin position="349"/>
        <end position="377"/>
    </location>
</feature>
<dbReference type="InterPro" id="IPR027417">
    <property type="entry name" value="P-loop_NTPase"/>
</dbReference>
<evidence type="ECO:0000313" key="10">
    <source>
        <dbReference type="Proteomes" id="UP000660262"/>
    </source>
</evidence>
<evidence type="ECO:0000256" key="5">
    <source>
        <dbReference type="ARBA" id="ARBA00025781"/>
    </source>
</evidence>
<keyword evidence="10" id="KW-1185">Reference proteome</keyword>
<evidence type="ECO:0000256" key="4">
    <source>
        <dbReference type="ARBA" id="ARBA00025556"/>
    </source>
</evidence>
<feature type="domain" description="Rhodanese" evidence="8">
    <location>
        <begin position="450"/>
        <end position="562"/>
    </location>
</feature>
<dbReference type="Pfam" id="PF21228">
    <property type="entry name" value="RuBisCO_activase_AAA_helical"/>
    <property type="match status" value="1"/>
</dbReference>
<comment type="similarity">
    <text evidence="5 6">Belongs to the RuBisCO activase family.</text>
</comment>
<dbReference type="GO" id="GO:0016887">
    <property type="term" value="F:ATP hydrolysis activity"/>
    <property type="evidence" value="ECO:0007669"/>
    <property type="project" value="UniProtKB-UniRule"/>
</dbReference>
<dbReference type="Gene3D" id="3.40.50.300">
    <property type="entry name" value="P-loop containing nucleotide triphosphate hydrolases"/>
    <property type="match status" value="1"/>
</dbReference>
<evidence type="ECO:0000256" key="7">
    <source>
        <dbReference type="SAM" id="MobiDB-lite"/>
    </source>
</evidence>
<dbReference type="SUPFAM" id="SSF52540">
    <property type="entry name" value="P-loop containing nucleoside triphosphate hydrolases"/>
    <property type="match status" value="1"/>
</dbReference>
<dbReference type="PANTHER" id="PTHR32429">
    <property type="match status" value="1"/>
</dbReference>
<dbReference type="CDD" id="cd00158">
    <property type="entry name" value="RHOD"/>
    <property type="match status" value="1"/>
</dbReference>
<dbReference type="InterPro" id="IPR036873">
    <property type="entry name" value="Rhodanese-like_dom_sf"/>
</dbReference>
<dbReference type="Gene3D" id="3.40.250.10">
    <property type="entry name" value="Rhodanese-like domain"/>
    <property type="match status" value="1"/>
</dbReference>
<dbReference type="GO" id="GO:0009570">
    <property type="term" value="C:chloroplast stroma"/>
    <property type="evidence" value="ECO:0007669"/>
    <property type="project" value="UniProtKB-SubCell"/>
</dbReference>
<evidence type="ECO:0000256" key="1">
    <source>
        <dbReference type="ARBA" id="ARBA00004470"/>
    </source>
</evidence>
<dbReference type="Proteomes" id="UP000660262">
    <property type="component" value="Unassembled WGS sequence"/>
</dbReference>
<organism evidence="9 10">
    <name type="scientific">Pycnococcus provasolii</name>
    <dbReference type="NCBI Taxonomy" id="41880"/>
    <lineage>
        <taxon>Eukaryota</taxon>
        <taxon>Viridiplantae</taxon>
        <taxon>Chlorophyta</taxon>
        <taxon>Pseudoscourfieldiophyceae</taxon>
        <taxon>Pseudoscourfieldiales</taxon>
        <taxon>Pycnococcaceae</taxon>
        <taxon>Pycnococcus</taxon>
    </lineage>
</organism>
<feature type="compositionally biased region" description="Pro residues" evidence="7">
    <location>
        <begin position="361"/>
        <end position="374"/>
    </location>
</feature>
<dbReference type="InterPro" id="IPR044960">
    <property type="entry name" value="RCA-like"/>
</dbReference>
<dbReference type="Gene3D" id="1.10.8.1070">
    <property type="match status" value="1"/>
</dbReference>
<evidence type="ECO:0000259" key="8">
    <source>
        <dbReference type="PROSITE" id="PS50206"/>
    </source>
</evidence>
<dbReference type="InterPro" id="IPR003959">
    <property type="entry name" value="ATPase_AAA_core"/>
</dbReference>
<reference evidence="9" key="1">
    <citation type="submission" date="2020-10" db="EMBL/GenBank/DDBJ databases">
        <title>Unveiling of a novel bifunctional photoreceptor, Dualchrome1, isolated from a cosmopolitan green alga.</title>
        <authorList>
            <person name="Suzuki S."/>
            <person name="Kawachi M."/>
        </authorList>
    </citation>
    <scope>NUCLEOTIDE SEQUENCE</scope>
    <source>
        <strain evidence="9">NIES 2893</strain>
    </source>
</reference>
<dbReference type="GO" id="GO:0046863">
    <property type="term" value="F:ribulose-1,5-bisphosphate carboxylase/oxygenase activator activity"/>
    <property type="evidence" value="ECO:0007669"/>
    <property type="project" value="UniProtKB-UniRule"/>
</dbReference>
<sequence length="592" mass="63787">MAPVVGSRSAGLFVESQKSGVADALFAGDTLGVDSDLVTGELRWTSRSTLKHLDASRLLPPERFAQAVAVHVARNFFASSSTSTNRVPLVLGIWGHKGVGKSLNVELTLARMGVEPVIMSAGEMEDGVAGVPAERIRNRYRTAARSIMHRGIASCLVINDIDAGLGRLKFTDGTVNNQNATATLMALCDDPGCVSLGQSWDEVKAGGRLPRVPIIVTANDLSTLYAPLVRDGRMEKFLWEPTNDELVEMLYPALGGTKSRITRDDIARLVSRHPNQPLDFFMAARSRALDGILREWLGTLRSPAGILEHRAHFKVDDELDMASLAEAMDDLAREQQNILNENLSREYLANWDNGDGSRAPSPLPPPPPPPPPPTAAASEELRKAAVDALQSAMGGNFFERVNVVPSDDADSPSTQPDEHVAEVEGACQPEDYLTLPWRSVSAEDAKEMVDSGAAVLVDLRSAKNFDDERIRGSKNVPSLEVQGTSFRDRREVAIDPSDFAASFVAACPPAGDATYVIVAKVDDVTTDALTAAASDGAYAPENILVVSGGYDDWTTVFNPSTGKRRQVGHFVSPGTDGRLQGDNPTAYQMWSK</sequence>
<keyword evidence="2 6" id="KW-0547">Nucleotide-binding</keyword>
<dbReference type="EMBL" id="BNJQ01000005">
    <property type="protein sequence ID" value="GHP03351.1"/>
    <property type="molecule type" value="Genomic_DNA"/>
</dbReference>
<dbReference type="OrthoDB" id="2014558at2759"/>
<dbReference type="InterPro" id="IPR048571">
    <property type="entry name" value="RuBisCO_activase_AAA_helical"/>
</dbReference>
<keyword evidence="6" id="KW-0934">Plastid</keyword>
<dbReference type="AlphaFoldDB" id="A0A830HCP0"/>
<evidence type="ECO:0000256" key="6">
    <source>
        <dbReference type="RuleBase" id="RU369045"/>
    </source>
</evidence>
<dbReference type="InterPro" id="IPR001763">
    <property type="entry name" value="Rhodanese-like_dom"/>
</dbReference>
<evidence type="ECO:0000256" key="3">
    <source>
        <dbReference type="ARBA" id="ARBA00022840"/>
    </source>
</evidence>
<keyword evidence="6" id="KW-0150">Chloroplast</keyword>
<dbReference type="PROSITE" id="PS50206">
    <property type="entry name" value="RHODANESE_3"/>
    <property type="match status" value="1"/>
</dbReference>
<dbReference type="Pfam" id="PF00581">
    <property type="entry name" value="Rhodanese"/>
    <property type="match status" value="1"/>
</dbReference>
<protein>
    <recommendedName>
        <fullName evidence="6">Ribulose bisphosphate carboxylase/oxygenase activase, chloroplastic</fullName>
        <shortName evidence="6">RA</shortName>
        <shortName evidence="6">RuBisCO activase</shortName>
    </recommendedName>
</protein>
<name>A0A830HCP0_9CHLO</name>
<accession>A0A830HCP0</accession>
<comment type="subcellular location">
    <subcellularLocation>
        <location evidence="1 6">Plastid</location>
        <location evidence="1 6">Chloroplast stroma</location>
    </subcellularLocation>
</comment>